<proteinExistence type="predicted"/>
<gene>
    <name evidence="4" type="ORF">CFX1CAM_1166</name>
</gene>
<keyword evidence="2" id="KW-0548">Nucleotidyltransferase</keyword>
<evidence type="ECO:0000259" key="3">
    <source>
        <dbReference type="Pfam" id="PF12804"/>
    </source>
</evidence>
<dbReference type="PANTHER" id="PTHR43584:SF5">
    <property type="entry name" value="PROTEIN LICC"/>
    <property type="match status" value="1"/>
</dbReference>
<dbReference type="Gene3D" id="3.90.550.10">
    <property type="entry name" value="Spore Coat Polysaccharide Biosynthesis Protein SpsA, Chain A"/>
    <property type="match status" value="1"/>
</dbReference>
<dbReference type="InterPro" id="IPR050065">
    <property type="entry name" value="GlmU-like"/>
</dbReference>
<dbReference type="GO" id="GO:0016779">
    <property type="term" value="F:nucleotidyltransferase activity"/>
    <property type="evidence" value="ECO:0007669"/>
    <property type="project" value="UniProtKB-KW"/>
</dbReference>
<evidence type="ECO:0000256" key="2">
    <source>
        <dbReference type="ARBA" id="ARBA00022695"/>
    </source>
</evidence>
<feature type="domain" description="MobA-like NTP transferase" evidence="3">
    <location>
        <begin position="3"/>
        <end position="129"/>
    </location>
</feature>
<dbReference type="SUPFAM" id="SSF53448">
    <property type="entry name" value="Nucleotide-diphospho-sugar transferases"/>
    <property type="match status" value="1"/>
</dbReference>
<dbReference type="CDD" id="cd02523">
    <property type="entry name" value="PC_cytidylyltransferase"/>
    <property type="match status" value="1"/>
</dbReference>
<evidence type="ECO:0000313" key="5">
    <source>
        <dbReference type="Proteomes" id="UP000195514"/>
    </source>
</evidence>
<reference evidence="5" key="1">
    <citation type="submission" date="2017-05" db="EMBL/GenBank/DDBJ databases">
        <authorList>
            <person name="Kirkegaard R."/>
            <person name="Mcilroy J S."/>
        </authorList>
    </citation>
    <scope>NUCLEOTIDE SEQUENCE [LARGE SCALE GENOMIC DNA]</scope>
</reference>
<dbReference type="EMBL" id="LT859958">
    <property type="protein sequence ID" value="SMX54231.1"/>
    <property type="molecule type" value="Genomic_DNA"/>
</dbReference>
<sequence length="245" mass="27471">MQAIIPAAGMGKRLGDNAENKPKCMIEISDLTLLERAAASLKGAGVTRLIVIVGFQSDLLQAFVNEKIVDIDTIIIDNPLYATTNNIYTLYLARQEMVKEDTILLESDLIFDHDLLSSLVQSQAEDMAVVDLYDPNWMDGTVVLLQNNEKISSFVPKSEIIPEKIVNYYKTVNIYKFSKGFSQKRFMPALTSAVENGDVNSYYETVLGEITKNYGPCLSAFKMNGRKWYEIDNEVDLAIAKSLFQ</sequence>
<keyword evidence="1" id="KW-0808">Transferase</keyword>
<keyword evidence="5" id="KW-1185">Reference proteome</keyword>
<evidence type="ECO:0000313" key="4">
    <source>
        <dbReference type="EMBL" id="SMX54231.1"/>
    </source>
</evidence>
<dbReference type="AlphaFoldDB" id="A0A1Y6K3I0"/>
<accession>A0A1Y6K3I0</accession>
<dbReference type="OrthoDB" id="9813612at2"/>
<dbReference type="PANTHER" id="PTHR43584">
    <property type="entry name" value="NUCLEOTIDYL TRANSFERASE"/>
    <property type="match status" value="1"/>
</dbReference>
<dbReference type="KEGG" id="abat:CFX1CAM_1166"/>
<protein>
    <recommendedName>
        <fullName evidence="3">MobA-like NTP transferase domain-containing protein</fullName>
    </recommendedName>
</protein>
<dbReference type="InterPro" id="IPR025877">
    <property type="entry name" value="MobA-like_NTP_Trfase"/>
</dbReference>
<dbReference type="Proteomes" id="UP000195514">
    <property type="component" value="Chromosome I"/>
</dbReference>
<evidence type="ECO:0000256" key="1">
    <source>
        <dbReference type="ARBA" id="ARBA00022679"/>
    </source>
</evidence>
<dbReference type="RefSeq" id="WP_087862093.1">
    <property type="nucleotide sequence ID" value="NZ_LT859958.1"/>
</dbReference>
<dbReference type="InterPro" id="IPR029044">
    <property type="entry name" value="Nucleotide-diphossugar_trans"/>
</dbReference>
<dbReference type="Pfam" id="PF12804">
    <property type="entry name" value="NTP_transf_3"/>
    <property type="match status" value="1"/>
</dbReference>
<organism evidence="4 5">
    <name type="scientific">Candidatus Brevifilum fermentans</name>
    <dbReference type="NCBI Taxonomy" id="1986204"/>
    <lineage>
        <taxon>Bacteria</taxon>
        <taxon>Bacillati</taxon>
        <taxon>Chloroflexota</taxon>
        <taxon>Anaerolineae</taxon>
        <taxon>Anaerolineales</taxon>
        <taxon>Anaerolineaceae</taxon>
        <taxon>Candidatus Brevifilum</taxon>
    </lineage>
</organism>
<name>A0A1Y6K3I0_9CHLR</name>